<comment type="caution">
    <text evidence="2">Lacks conserved residue(s) required for the propagation of feature annotation.</text>
</comment>
<dbReference type="AlphaFoldDB" id="A0A816DC26"/>
<dbReference type="CDD" id="cd00112">
    <property type="entry name" value="LDLa"/>
    <property type="match status" value="1"/>
</dbReference>
<accession>A0A816DC26</accession>
<keyword evidence="4" id="KW-1185">Reference proteome</keyword>
<dbReference type="Gene3D" id="4.10.400.10">
    <property type="entry name" value="Low-density Lipoprotein Receptor"/>
    <property type="match status" value="1"/>
</dbReference>
<keyword evidence="1 2" id="KW-1015">Disulfide bond</keyword>
<feature type="disulfide bond" evidence="2">
    <location>
        <begin position="57"/>
        <end position="72"/>
    </location>
</feature>
<proteinExistence type="predicted"/>
<protein>
    <submittedName>
        <fullName evidence="3">Uncharacterized protein</fullName>
    </submittedName>
</protein>
<sequence length="160" mass="18321">MDMTRHGNPNNANVIETFRRRSLPPSDINFQVGSCYPLLSTCIRGPPPICLDWREICNGVYDCIDGEDEEFCYLLEQNQCSNDEFRCHRSKEGISRTFVDAQENSFDFLTTTDEIEEGEEPVSGDFCISFPTFECEEVSQGLREYFSCGDGQTRPDIMPR</sequence>
<feature type="non-terminal residue" evidence="3">
    <location>
        <position position="160"/>
    </location>
</feature>
<dbReference type="InterPro" id="IPR002172">
    <property type="entry name" value="LDrepeatLR_classA_rpt"/>
</dbReference>
<reference evidence="3" key="1">
    <citation type="submission" date="2021-02" db="EMBL/GenBank/DDBJ databases">
        <authorList>
            <person name="Nowell W R."/>
        </authorList>
    </citation>
    <scope>NUCLEOTIDE SEQUENCE</scope>
</reference>
<evidence type="ECO:0000256" key="2">
    <source>
        <dbReference type="PROSITE-ProRule" id="PRU00124"/>
    </source>
</evidence>
<dbReference type="PROSITE" id="PS50068">
    <property type="entry name" value="LDLRA_2"/>
    <property type="match status" value="1"/>
</dbReference>
<organism evidence="3 4">
    <name type="scientific">Adineta ricciae</name>
    <name type="common">Rotifer</name>
    <dbReference type="NCBI Taxonomy" id="249248"/>
    <lineage>
        <taxon>Eukaryota</taxon>
        <taxon>Metazoa</taxon>
        <taxon>Spiralia</taxon>
        <taxon>Gnathifera</taxon>
        <taxon>Rotifera</taxon>
        <taxon>Eurotatoria</taxon>
        <taxon>Bdelloidea</taxon>
        <taxon>Adinetida</taxon>
        <taxon>Adinetidae</taxon>
        <taxon>Adineta</taxon>
    </lineage>
</organism>
<dbReference type="Proteomes" id="UP000663828">
    <property type="component" value="Unassembled WGS sequence"/>
</dbReference>
<name>A0A816DC26_ADIRI</name>
<dbReference type="SUPFAM" id="SSF57424">
    <property type="entry name" value="LDL receptor-like module"/>
    <property type="match status" value="1"/>
</dbReference>
<gene>
    <name evidence="3" type="ORF">XAT740_LOCUS52198</name>
</gene>
<comment type="caution">
    <text evidence="3">The sequence shown here is derived from an EMBL/GenBank/DDBJ whole genome shotgun (WGS) entry which is preliminary data.</text>
</comment>
<dbReference type="EMBL" id="CAJNOR010008537">
    <property type="protein sequence ID" value="CAF1634364.1"/>
    <property type="molecule type" value="Genomic_DNA"/>
</dbReference>
<evidence type="ECO:0000256" key="1">
    <source>
        <dbReference type="ARBA" id="ARBA00023157"/>
    </source>
</evidence>
<evidence type="ECO:0000313" key="4">
    <source>
        <dbReference type="Proteomes" id="UP000663828"/>
    </source>
</evidence>
<dbReference type="InterPro" id="IPR036055">
    <property type="entry name" value="LDL_receptor-like_sf"/>
</dbReference>
<evidence type="ECO:0000313" key="3">
    <source>
        <dbReference type="EMBL" id="CAF1634364.1"/>
    </source>
</evidence>